<comment type="subcellular location">
    <subcellularLocation>
        <location evidence="1">Membrane</location>
        <topology evidence="1">Multi-pass membrane protein</topology>
    </subcellularLocation>
</comment>
<accession>A0A511Z0F7</accession>
<organism evidence="8 9">
    <name type="scientific">Actinotalea fermentans</name>
    <dbReference type="NCBI Taxonomy" id="43671"/>
    <lineage>
        <taxon>Bacteria</taxon>
        <taxon>Bacillati</taxon>
        <taxon>Actinomycetota</taxon>
        <taxon>Actinomycetes</taxon>
        <taxon>Micrococcales</taxon>
        <taxon>Cellulomonadaceae</taxon>
        <taxon>Actinotalea</taxon>
    </lineage>
</organism>
<proteinExistence type="inferred from homology"/>
<keyword evidence="3 6" id="KW-0812">Transmembrane</keyword>
<dbReference type="AlphaFoldDB" id="A0A511Z0F7"/>
<evidence type="ECO:0000256" key="1">
    <source>
        <dbReference type="ARBA" id="ARBA00004141"/>
    </source>
</evidence>
<sequence>MTTAVAVWTSIGDTVQATVLDGSMLAALPLAVLAGLVSFASPCVLPLVPGYLGYVSGMAGAGMGAGAGSTGSAAGAGRASGGGGGTATRGRTLLGVALFVAGFAVVFVAFGVLAGSLGAALARWSDVITRVAGVLVVLMGLVFVGWMPFAQRTAKLRLAPRAGLWGAPVLGFVFGLGWTPCIGPTLVAVYTLALDEGSAARGAALSVAYCVGLGLPFLLLALGFERSTRALGFLRRHRLAIMRIGGVVLVLIGLALVTGLWGRFTGALQGTIGGFETVV</sequence>
<evidence type="ECO:0000256" key="5">
    <source>
        <dbReference type="ARBA" id="ARBA00023136"/>
    </source>
</evidence>
<feature type="domain" description="Cytochrome C biogenesis protein transmembrane" evidence="7">
    <location>
        <begin position="84"/>
        <end position="233"/>
    </location>
</feature>
<evidence type="ECO:0000256" key="3">
    <source>
        <dbReference type="ARBA" id="ARBA00022692"/>
    </source>
</evidence>
<dbReference type="Pfam" id="PF02683">
    <property type="entry name" value="DsbD_TM"/>
    <property type="match status" value="1"/>
</dbReference>
<evidence type="ECO:0000256" key="4">
    <source>
        <dbReference type="ARBA" id="ARBA00022989"/>
    </source>
</evidence>
<gene>
    <name evidence="8" type="ORF">AFE02nite_26810</name>
</gene>
<dbReference type="GO" id="GO:0017004">
    <property type="term" value="P:cytochrome complex assembly"/>
    <property type="evidence" value="ECO:0007669"/>
    <property type="project" value="InterPro"/>
</dbReference>
<feature type="transmembrane region" description="Helical" evidence="6">
    <location>
        <begin position="127"/>
        <end position="150"/>
    </location>
</feature>
<comment type="similarity">
    <text evidence="2">Belongs to the DsbD family.</text>
</comment>
<keyword evidence="5 6" id="KW-0472">Membrane</keyword>
<evidence type="ECO:0000256" key="2">
    <source>
        <dbReference type="ARBA" id="ARBA00006143"/>
    </source>
</evidence>
<feature type="transmembrane region" description="Helical" evidence="6">
    <location>
        <begin position="93"/>
        <end position="121"/>
    </location>
</feature>
<dbReference type="EMBL" id="BJYK01000009">
    <property type="protein sequence ID" value="GEN80947.1"/>
    <property type="molecule type" value="Genomic_DNA"/>
</dbReference>
<feature type="transmembrane region" description="Helical" evidence="6">
    <location>
        <begin position="244"/>
        <end position="264"/>
    </location>
</feature>
<dbReference type="PANTHER" id="PTHR31272">
    <property type="entry name" value="CYTOCHROME C-TYPE BIOGENESIS PROTEIN HI_1454-RELATED"/>
    <property type="match status" value="1"/>
</dbReference>
<dbReference type="Proteomes" id="UP000321484">
    <property type="component" value="Unassembled WGS sequence"/>
</dbReference>
<keyword evidence="4 6" id="KW-1133">Transmembrane helix</keyword>
<dbReference type="InterPro" id="IPR003834">
    <property type="entry name" value="Cyt_c_assmbl_TM_dom"/>
</dbReference>
<feature type="transmembrane region" description="Helical" evidence="6">
    <location>
        <begin position="27"/>
        <end position="48"/>
    </location>
</feature>
<evidence type="ECO:0000313" key="8">
    <source>
        <dbReference type="EMBL" id="GEN80947.1"/>
    </source>
</evidence>
<comment type="caution">
    <text evidence="8">The sequence shown here is derived from an EMBL/GenBank/DDBJ whole genome shotgun (WGS) entry which is preliminary data.</text>
</comment>
<dbReference type="PANTHER" id="PTHR31272:SF4">
    <property type="entry name" value="CYTOCHROME C-TYPE BIOGENESIS PROTEIN HI_1454-RELATED"/>
    <property type="match status" value="1"/>
</dbReference>
<feature type="transmembrane region" description="Helical" evidence="6">
    <location>
        <begin position="162"/>
        <end position="190"/>
    </location>
</feature>
<protein>
    <submittedName>
        <fullName evidence="8">Cytochrome C biogenesis protein CcdA</fullName>
    </submittedName>
</protein>
<feature type="transmembrane region" description="Helical" evidence="6">
    <location>
        <begin position="202"/>
        <end position="224"/>
    </location>
</feature>
<evidence type="ECO:0000313" key="9">
    <source>
        <dbReference type="Proteomes" id="UP000321484"/>
    </source>
</evidence>
<keyword evidence="9" id="KW-1185">Reference proteome</keyword>
<evidence type="ECO:0000256" key="6">
    <source>
        <dbReference type="SAM" id="Phobius"/>
    </source>
</evidence>
<dbReference type="InterPro" id="IPR051790">
    <property type="entry name" value="Cytochrome_c-biogenesis_DsbD"/>
</dbReference>
<name>A0A511Z0F7_9CELL</name>
<evidence type="ECO:0000259" key="7">
    <source>
        <dbReference type="Pfam" id="PF02683"/>
    </source>
</evidence>
<reference evidence="8 9" key="1">
    <citation type="submission" date="2019-07" db="EMBL/GenBank/DDBJ databases">
        <title>Whole genome shotgun sequence of Actinotalea fermentans NBRC 105374.</title>
        <authorList>
            <person name="Hosoyama A."/>
            <person name="Uohara A."/>
            <person name="Ohji S."/>
            <person name="Ichikawa N."/>
        </authorList>
    </citation>
    <scope>NUCLEOTIDE SEQUENCE [LARGE SCALE GENOMIC DNA]</scope>
    <source>
        <strain evidence="8 9">NBRC 105374</strain>
    </source>
</reference>
<dbReference type="GO" id="GO:0016020">
    <property type="term" value="C:membrane"/>
    <property type="evidence" value="ECO:0007669"/>
    <property type="project" value="UniProtKB-SubCell"/>
</dbReference>